<organism evidence="1 2">
    <name type="scientific">Patulibacter medicamentivorans</name>
    <dbReference type="NCBI Taxonomy" id="1097667"/>
    <lineage>
        <taxon>Bacteria</taxon>
        <taxon>Bacillati</taxon>
        <taxon>Actinomycetota</taxon>
        <taxon>Thermoleophilia</taxon>
        <taxon>Solirubrobacterales</taxon>
        <taxon>Patulibacteraceae</taxon>
        <taxon>Patulibacter</taxon>
    </lineage>
</organism>
<evidence type="ECO:0000313" key="2">
    <source>
        <dbReference type="Proteomes" id="UP000005143"/>
    </source>
</evidence>
<gene>
    <name evidence="1" type="ORF">PAI11_16200</name>
</gene>
<dbReference type="AlphaFoldDB" id="H0E493"/>
<protein>
    <submittedName>
        <fullName evidence="1">Lipoprotein putative</fullName>
    </submittedName>
</protein>
<name>H0E493_9ACTN</name>
<sequence>MIGNGRSHVLGGGRQRVARTAVGAGIRRAPVAIALAAVSVAALGGATARSAPAQPPPPGPSPRALLEAIPRDPLHVRYTAKDTGRRQLAGLDVVADPIGTGYIGVYFWPSGPGPADYAVSVGVSPDLINWRRVTDLDVDGGNMPTIRSLPGGGFLVAYEDYTALDGETAKSQIRVRYYPGREQLLRNRWAVEQLLPRTLSPSNEGTPSIEDVAWSGRPETSVLRIGFHYNAGARGVDRQAEGMLRGFRDWRTVADPATARRLRAAGFLASHGKRSHLDVAGRRWDVVEAQRLPGSFGAWSLALEDAATGTTQGLSLQGWFGPLTSVGVPTVKVLPGPLRLGRVLFVSAYVFSGRLVGPLVYYRPLPPGW</sequence>
<dbReference type="EMBL" id="AGUD01000098">
    <property type="protein sequence ID" value="EHN11509.1"/>
    <property type="molecule type" value="Genomic_DNA"/>
</dbReference>
<comment type="caution">
    <text evidence="1">The sequence shown here is derived from an EMBL/GenBank/DDBJ whole genome shotgun (WGS) entry which is preliminary data.</text>
</comment>
<dbReference type="Proteomes" id="UP000005143">
    <property type="component" value="Unassembled WGS sequence"/>
</dbReference>
<evidence type="ECO:0000313" key="1">
    <source>
        <dbReference type="EMBL" id="EHN11509.1"/>
    </source>
</evidence>
<keyword evidence="1" id="KW-0449">Lipoprotein</keyword>
<keyword evidence="2" id="KW-1185">Reference proteome</keyword>
<reference evidence="1 2" key="1">
    <citation type="journal article" date="2013" name="Biodegradation">
        <title>Quantitative proteomic analysis of ibuprofen-degrading Patulibacter sp. strain I11.</title>
        <authorList>
            <person name="Almeida B."/>
            <person name="Kjeldal H."/>
            <person name="Lolas I."/>
            <person name="Knudsen A.D."/>
            <person name="Carvalho G."/>
            <person name="Nielsen K.L."/>
            <person name="Barreto Crespo M.T."/>
            <person name="Stensballe A."/>
            <person name="Nielsen J.L."/>
        </authorList>
    </citation>
    <scope>NUCLEOTIDE SEQUENCE [LARGE SCALE GENOMIC DNA]</scope>
    <source>
        <strain evidence="1 2">I11</strain>
    </source>
</reference>
<proteinExistence type="predicted"/>
<accession>H0E493</accession>